<dbReference type="AlphaFoldDB" id="A0AAF1BGD5"/>
<feature type="domain" description="DUF7788" evidence="3">
    <location>
        <begin position="581"/>
        <end position="801"/>
    </location>
</feature>
<feature type="compositionally biased region" description="Basic and acidic residues" evidence="1">
    <location>
        <begin position="307"/>
        <end position="322"/>
    </location>
</feature>
<protein>
    <submittedName>
        <fullName evidence="4">Purtative protein</fullName>
    </submittedName>
</protein>
<evidence type="ECO:0000259" key="3">
    <source>
        <dbReference type="Pfam" id="PF25043"/>
    </source>
</evidence>
<evidence type="ECO:0000313" key="5">
    <source>
        <dbReference type="Proteomes" id="UP000827549"/>
    </source>
</evidence>
<organism evidence="4 5">
    <name type="scientific">Vanrija pseudolonga</name>
    <dbReference type="NCBI Taxonomy" id="143232"/>
    <lineage>
        <taxon>Eukaryota</taxon>
        <taxon>Fungi</taxon>
        <taxon>Dikarya</taxon>
        <taxon>Basidiomycota</taxon>
        <taxon>Agaricomycotina</taxon>
        <taxon>Tremellomycetes</taxon>
        <taxon>Trichosporonales</taxon>
        <taxon>Trichosporonaceae</taxon>
        <taxon>Vanrija</taxon>
    </lineage>
</organism>
<name>A0AAF1BGD5_9TREE</name>
<dbReference type="RefSeq" id="XP_062624569.1">
    <property type="nucleotide sequence ID" value="XM_062768585.1"/>
</dbReference>
<feature type="compositionally biased region" description="Basic and acidic residues" evidence="1">
    <location>
        <begin position="803"/>
        <end position="818"/>
    </location>
</feature>
<proteinExistence type="predicted"/>
<dbReference type="InterPro" id="IPR036465">
    <property type="entry name" value="vWFA_dom_sf"/>
</dbReference>
<feature type="domain" description="DUF2828" evidence="2">
    <location>
        <begin position="84"/>
        <end position="575"/>
    </location>
</feature>
<evidence type="ECO:0000256" key="1">
    <source>
        <dbReference type="SAM" id="MobiDB-lite"/>
    </source>
</evidence>
<feature type="compositionally biased region" description="Acidic residues" evidence="1">
    <location>
        <begin position="773"/>
        <end position="801"/>
    </location>
</feature>
<evidence type="ECO:0000313" key="4">
    <source>
        <dbReference type="EMBL" id="WOO78537.1"/>
    </source>
</evidence>
<dbReference type="Pfam" id="PF11443">
    <property type="entry name" value="DUF2828"/>
    <property type="match status" value="1"/>
</dbReference>
<feature type="compositionally biased region" description="Basic and acidic residues" evidence="1">
    <location>
        <begin position="178"/>
        <end position="200"/>
    </location>
</feature>
<dbReference type="GeneID" id="87805334"/>
<dbReference type="PIRSF" id="PIRSF015417">
    <property type="entry name" value="T31B5_30_vWA"/>
    <property type="match status" value="1"/>
</dbReference>
<feature type="compositionally biased region" description="Acidic residues" evidence="1">
    <location>
        <begin position="324"/>
        <end position="338"/>
    </location>
</feature>
<dbReference type="PANTHER" id="PTHR31373">
    <property type="entry name" value="OS06G0652100 PROTEIN"/>
    <property type="match status" value="1"/>
</dbReference>
<feature type="region of interest" description="Disordered" evidence="1">
    <location>
        <begin position="178"/>
        <end position="201"/>
    </location>
</feature>
<dbReference type="EMBL" id="CP086715">
    <property type="protein sequence ID" value="WOO78537.1"/>
    <property type="molecule type" value="Genomic_DNA"/>
</dbReference>
<dbReference type="Proteomes" id="UP000827549">
    <property type="component" value="Chromosome 2"/>
</dbReference>
<dbReference type="SUPFAM" id="SSF53300">
    <property type="entry name" value="vWA-like"/>
    <property type="match status" value="1"/>
</dbReference>
<reference evidence="4" key="1">
    <citation type="submission" date="2023-10" db="EMBL/GenBank/DDBJ databases">
        <authorList>
            <person name="Noh H."/>
        </authorList>
    </citation>
    <scope>NUCLEOTIDE SEQUENCE</scope>
    <source>
        <strain evidence="4">DUCC4014</strain>
    </source>
</reference>
<gene>
    <name evidence="4" type="primary">MIMI_L728_0</name>
    <name evidence="4" type="ORF">LOC62_02G002084</name>
</gene>
<dbReference type="Pfam" id="PF25043">
    <property type="entry name" value="DUF7788"/>
    <property type="match status" value="1"/>
</dbReference>
<dbReference type="InterPro" id="IPR056690">
    <property type="entry name" value="DUF7788"/>
</dbReference>
<accession>A0AAF1BGD5</accession>
<evidence type="ECO:0000259" key="2">
    <source>
        <dbReference type="Pfam" id="PF11443"/>
    </source>
</evidence>
<sequence>MDTSSSLLPTQPDGSARPALKWELPPSFAALLAQPVQDAVDALLAAAGVPLPKAAGKEVKKEVKPAAPSAPFLQALHTMPDTVTTNAALAYKSTDSALVDLFHLLTPGVPATAVFDALDKAWAEDPVSTLKIVFQARSIHEGKGSKTLFFRCLTWLWEHHPRTMIANLGLIVEPTCDRPRSKKRDEAKAKKEEKKNRGVEVLDDDGEVVEEAKAPEPEYPPRPHGTFDDLIDLLVVAINGQLKTTYHGNFEAIDGALSSVGVKSADLFKRARLEKKAGGYSRNGSGLINKAYVSAARLMKTKKSKKTGQDQVKRGRDWRNTSDMEMDSGDGDSMEGIEEAAPSSFEEEMFNSNSKRGRAAILSARAIEALTSDFKFQALYVAIVDIFATAITADLARLSAHNQYLELPQLKRKEEGYPKAGTSPHLFGMSFAAKWAPTPGKSADKQLHLATALALRLFPAEETKWARHKLQTQVLAPLRAALLVPETKMVQGPWKIEYTHVPARAMARHAEDFVVHDPTGFDKYILDLESGKTTVAGASLSPHEIAAKAYDGQPIPKRLANQQWAAMVEAVRSSSENELSNCIAIADVSGSMGFIGSWPTAKYVQPIWPCISLTLLLTELARPPWNGTFITFSYEPTVQRIDMSLPLSERIRNLSSADWGMNTDYAKAMKAILQVAVNNKLDPADMVKKIFVFSDMQFDESGGTAYGLTEHQTVAKLFTDAGYAMPEMVYWNLNGQYGAANKPVKADTPGVSLVSGFSGALMKYFIRALGDGPAEENEDEDDEAEAESSEDEDYVMDDFGDEAGTRKTDPAVPKEKKEKKAKKDKNPLDHLMAIIGNKVFDGVVVVD</sequence>
<feature type="region of interest" description="Disordered" evidence="1">
    <location>
        <begin position="772"/>
        <end position="827"/>
    </location>
</feature>
<feature type="region of interest" description="Disordered" evidence="1">
    <location>
        <begin position="303"/>
        <end position="349"/>
    </location>
</feature>
<keyword evidence="5" id="KW-1185">Reference proteome</keyword>
<dbReference type="InterPro" id="IPR058580">
    <property type="entry name" value="DUF2828"/>
</dbReference>
<dbReference type="InterPro" id="IPR011205">
    <property type="entry name" value="UCP015417_vWA"/>
</dbReference>
<dbReference type="PANTHER" id="PTHR31373:SF27">
    <property type="entry name" value="TROVE DOMAIN-CONTAINING PROTEIN"/>
    <property type="match status" value="1"/>
</dbReference>